<evidence type="ECO:0000256" key="1">
    <source>
        <dbReference type="SAM" id="MobiDB-lite"/>
    </source>
</evidence>
<evidence type="ECO:0000313" key="2">
    <source>
        <dbReference type="EMBL" id="CAG8443519.1"/>
    </source>
</evidence>
<feature type="region of interest" description="Disordered" evidence="1">
    <location>
        <begin position="54"/>
        <end position="81"/>
    </location>
</feature>
<protein>
    <submittedName>
        <fullName evidence="2">8323_t:CDS:1</fullName>
    </submittedName>
</protein>
<dbReference type="OrthoDB" id="10261384at2759"/>
<feature type="region of interest" description="Disordered" evidence="1">
    <location>
        <begin position="1"/>
        <end position="25"/>
    </location>
</feature>
<dbReference type="PANTHER" id="PTHR14659">
    <property type="entry name" value="ALPHA- AND GAMMA-ADAPTIN-BINDING PROTEIN P34"/>
    <property type="match status" value="1"/>
</dbReference>
<reference evidence="2" key="1">
    <citation type="submission" date="2021-06" db="EMBL/GenBank/DDBJ databases">
        <authorList>
            <person name="Kallberg Y."/>
            <person name="Tangrot J."/>
            <person name="Rosling A."/>
        </authorList>
    </citation>
    <scope>NUCLEOTIDE SEQUENCE</scope>
    <source>
        <strain evidence="2">MT106</strain>
    </source>
</reference>
<organism evidence="2 3">
    <name type="scientific">Ambispora gerdemannii</name>
    <dbReference type="NCBI Taxonomy" id="144530"/>
    <lineage>
        <taxon>Eukaryota</taxon>
        <taxon>Fungi</taxon>
        <taxon>Fungi incertae sedis</taxon>
        <taxon>Mucoromycota</taxon>
        <taxon>Glomeromycotina</taxon>
        <taxon>Glomeromycetes</taxon>
        <taxon>Archaeosporales</taxon>
        <taxon>Ambisporaceae</taxon>
        <taxon>Ambispora</taxon>
    </lineage>
</organism>
<name>A0A9N8VAQ3_9GLOM</name>
<dbReference type="EMBL" id="CAJVPL010000081">
    <property type="protein sequence ID" value="CAG8443519.1"/>
    <property type="molecule type" value="Genomic_DNA"/>
</dbReference>
<evidence type="ECO:0000313" key="3">
    <source>
        <dbReference type="Proteomes" id="UP000789831"/>
    </source>
</evidence>
<comment type="caution">
    <text evidence="2">The sequence shown here is derived from an EMBL/GenBank/DDBJ whole genome shotgun (WGS) entry which is preliminary data.</text>
</comment>
<feature type="compositionally biased region" description="Polar residues" evidence="1">
    <location>
        <begin position="60"/>
        <end position="74"/>
    </location>
</feature>
<feature type="compositionally biased region" description="Polar residues" evidence="1">
    <location>
        <begin position="1"/>
        <end position="17"/>
    </location>
</feature>
<proteinExistence type="predicted"/>
<keyword evidence="3" id="KW-1185">Reference proteome</keyword>
<dbReference type="PANTHER" id="PTHR14659:SF1">
    <property type="entry name" value="ALPHA- AND GAMMA-ADAPTIN-BINDING PROTEIN P34"/>
    <property type="match status" value="1"/>
</dbReference>
<sequence>MSLSNNLQHQLKQGNAQHNHHHHDLKRNRILVLGRRGVGKLSLIKDIIAKSTTTSAITSQEETPASSTSTVESRNITEHDDPIHSGLTLPWRISTKYYTADVQFWIDETVNEESVDPKVLETYESEESGVGGVVDAVPSTFNDIRAFLPFIARYEPAITLAVERIGIDRVLEALQSHVWDGMTRISKVASGSRSKLYFNVDGDSGIKDNDDEYTNIHSSYSTVKLGNPELQYNQELLEAISKLKIGTDDNKKSKCSGPQIQQYEDNSDTELFQDIPNQKEIETMHQQLFGDIDRDDDDHDDINFALNGNGEASDGLERVLFRLTSLREKTKSLPDNERRKLAASVAFSFGMQLGND</sequence>
<dbReference type="InterPro" id="IPR019341">
    <property type="entry name" value="Alpha/Gamma-adaptin-bd_p34"/>
</dbReference>
<gene>
    <name evidence="2" type="ORF">AGERDE_LOCUS1248</name>
</gene>
<dbReference type="AlphaFoldDB" id="A0A9N8VAQ3"/>
<dbReference type="Gene3D" id="3.40.50.11960">
    <property type="match status" value="1"/>
</dbReference>
<accession>A0A9N8VAQ3</accession>
<dbReference type="Proteomes" id="UP000789831">
    <property type="component" value="Unassembled WGS sequence"/>
</dbReference>
<dbReference type="Pfam" id="PF10199">
    <property type="entry name" value="Adaptin_binding"/>
    <property type="match status" value="1"/>
</dbReference>